<comment type="subcellular location">
    <subcellularLocation>
        <location evidence="1">Membrane</location>
        <topology evidence="1">Multi-pass membrane protein</topology>
    </subcellularLocation>
</comment>
<dbReference type="OrthoDB" id="5086884at2759"/>
<keyword evidence="4 7" id="KW-1133">Transmembrane helix</keyword>
<reference evidence="9 10" key="1">
    <citation type="journal article" date="2018" name="Sci. Rep.">
        <title>Genome sequence of the cauliflower mushroom Sparassis crispa (Hanabiratake) and its association with beneficial usage.</title>
        <authorList>
            <person name="Kiyama R."/>
            <person name="Furutani Y."/>
            <person name="Kawaguchi K."/>
            <person name="Nakanishi T."/>
        </authorList>
    </citation>
    <scope>NUCLEOTIDE SEQUENCE [LARGE SCALE GENOMIC DNA]</scope>
</reference>
<dbReference type="Pfam" id="PF07690">
    <property type="entry name" value="MFS_1"/>
    <property type="match status" value="1"/>
</dbReference>
<evidence type="ECO:0000313" key="10">
    <source>
        <dbReference type="Proteomes" id="UP000287166"/>
    </source>
</evidence>
<evidence type="ECO:0000256" key="7">
    <source>
        <dbReference type="SAM" id="Phobius"/>
    </source>
</evidence>
<proteinExistence type="predicted"/>
<name>A0A401H6G7_9APHY</name>
<feature type="region of interest" description="Disordered" evidence="6">
    <location>
        <begin position="1"/>
        <end position="23"/>
    </location>
</feature>
<dbReference type="STRING" id="139825.A0A401H6G7"/>
<feature type="transmembrane region" description="Helical" evidence="7">
    <location>
        <begin position="65"/>
        <end position="84"/>
    </location>
</feature>
<sequence>MRPVKHRPAAGEKDKAPAHPPQRSTLRSVGLIATCTTAMILNTFNVTALAIALPTIGRDLNIPEYRLQWIISAYSLSSGCLLLFFGRLADLYGRKLAFLFGAVVLGLFGLGCGFAKNEIALDVLRGFQGIGAAACIPASLGMLAHAFPPSRMRSIAFATFGAGAPVGAAIGSTIGGVLTQLTAKTWRSNFYFLTGLCALVFLGGLLTFDKDEPSTEPDRRVDWLGAFLVTAGLVLILFILSDGSIAPHGWKTDYIIALIVVGVLLLVLYVAWEYFLERMLEEPQRRWWTPPPLLKITLLGRAGGKLAVILSIAFLEWCSFMSFTFWLQLYYQDYLGLTPILTMVRLLPMFVTGVMCNVVVALFVGRVPVVYLIAVGTLMTGTGNLLLALVNPAAPYWAFGFPAAIVSVFGADFVFPSGTLFVAAVCLPHEQSVGGALFQTLTQLGSAFGLAITTIVYDSILKKAARADGVSVNVHGTNAQLSAYKDAFWAACAFGFFGAILAVVFLRRAGIVGHRGGTHTEVESQTTLPGEKAQDDGG</sequence>
<evidence type="ECO:0000256" key="5">
    <source>
        <dbReference type="ARBA" id="ARBA00023136"/>
    </source>
</evidence>
<evidence type="ECO:0000313" key="9">
    <source>
        <dbReference type="EMBL" id="GBE89981.1"/>
    </source>
</evidence>
<feature type="transmembrane region" description="Helical" evidence="7">
    <location>
        <begin position="396"/>
        <end position="424"/>
    </location>
</feature>
<feature type="transmembrane region" description="Helical" evidence="7">
    <location>
        <begin position="190"/>
        <end position="209"/>
    </location>
</feature>
<feature type="transmembrane region" description="Helical" evidence="7">
    <location>
        <begin position="369"/>
        <end position="390"/>
    </location>
</feature>
<dbReference type="PANTHER" id="PTHR42718">
    <property type="entry name" value="MAJOR FACILITATOR SUPERFAMILY MULTIDRUG TRANSPORTER MFSC"/>
    <property type="match status" value="1"/>
</dbReference>
<evidence type="ECO:0000256" key="4">
    <source>
        <dbReference type="ARBA" id="ARBA00022989"/>
    </source>
</evidence>
<feature type="transmembrane region" description="Helical" evidence="7">
    <location>
        <begin position="154"/>
        <end position="178"/>
    </location>
</feature>
<feature type="transmembrane region" description="Helical" evidence="7">
    <location>
        <begin position="255"/>
        <end position="276"/>
    </location>
</feature>
<dbReference type="SUPFAM" id="SSF103473">
    <property type="entry name" value="MFS general substrate transporter"/>
    <property type="match status" value="1"/>
</dbReference>
<dbReference type="GeneID" id="38786898"/>
<gene>
    <name evidence="9" type="ORF">SCP_1800030</name>
</gene>
<feature type="transmembrane region" description="Helical" evidence="7">
    <location>
        <begin position="436"/>
        <end position="457"/>
    </location>
</feature>
<evidence type="ECO:0000259" key="8">
    <source>
        <dbReference type="PROSITE" id="PS50850"/>
    </source>
</evidence>
<evidence type="ECO:0000256" key="2">
    <source>
        <dbReference type="ARBA" id="ARBA00022448"/>
    </source>
</evidence>
<accession>A0A401H6G7</accession>
<evidence type="ECO:0000256" key="3">
    <source>
        <dbReference type="ARBA" id="ARBA00022692"/>
    </source>
</evidence>
<organism evidence="9 10">
    <name type="scientific">Sparassis crispa</name>
    <dbReference type="NCBI Taxonomy" id="139825"/>
    <lineage>
        <taxon>Eukaryota</taxon>
        <taxon>Fungi</taxon>
        <taxon>Dikarya</taxon>
        <taxon>Basidiomycota</taxon>
        <taxon>Agaricomycotina</taxon>
        <taxon>Agaricomycetes</taxon>
        <taxon>Polyporales</taxon>
        <taxon>Sparassidaceae</taxon>
        <taxon>Sparassis</taxon>
    </lineage>
</organism>
<feature type="transmembrane region" description="Helical" evidence="7">
    <location>
        <begin position="306"/>
        <end position="326"/>
    </location>
</feature>
<feature type="transmembrane region" description="Helical" evidence="7">
    <location>
        <begin position="96"/>
        <end position="115"/>
    </location>
</feature>
<dbReference type="AlphaFoldDB" id="A0A401H6G7"/>
<evidence type="ECO:0000256" key="6">
    <source>
        <dbReference type="SAM" id="MobiDB-lite"/>
    </source>
</evidence>
<feature type="transmembrane region" description="Helical" evidence="7">
    <location>
        <begin position="487"/>
        <end position="506"/>
    </location>
</feature>
<dbReference type="PANTHER" id="PTHR42718:SF9">
    <property type="entry name" value="MAJOR FACILITATOR SUPERFAMILY MULTIDRUG TRANSPORTER MFSC"/>
    <property type="match status" value="1"/>
</dbReference>
<dbReference type="FunCoup" id="A0A401H6G7">
    <property type="interactions" value="21"/>
</dbReference>
<dbReference type="RefSeq" id="XP_027620894.1">
    <property type="nucleotide sequence ID" value="XM_027765093.1"/>
</dbReference>
<feature type="transmembrane region" description="Helical" evidence="7">
    <location>
        <begin position="221"/>
        <end position="240"/>
    </location>
</feature>
<dbReference type="Gene3D" id="1.20.1250.20">
    <property type="entry name" value="MFS general substrate transporter like domains"/>
    <property type="match status" value="1"/>
</dbReference>
<dbReference type="InterPro" id="IPR011701">
    <property type="entry name" value="MFS"/>
</dbReference>
<dbReference type="Gene3D" id="1.20.1720.10">
    <property type="entry name" value="Multidrug resistance protein D"/>
    <property type="match status" value="1"/>
</dbReference>
<feature type="transmembrane region" description="Helical" evidence="7">
    <location>
        <begin position="29"/>
        <end position="53"/>
    </location>
</feature>
<feature type="transmembrane region" description="Helical" evidence="7">
    <location>
        <begin position="127"/>
        <end position="147"/>
    </location>
</feature>
<protein>
    <submittedName>
        <fullName evidence="9">Efflux transporter</fullName>
    </submittedName>
</protein>
<feature type="domain" description="Major facilitator superfamily (MFS) profile" evidence="8">
    <location>
        <begin position="31"/>
        <end position="510"/>
    </location>
</feature>
<keyword evidence="2" id="KW-0813">Transport</keyword>
<keyword evidence="10" id="KW-1185">Reference proteome</keyword>
<dbReference type="PROSITE" id="PS50850">
    <property type="entry name" value="MFS"/>
    <property type="match status" value="1"/>
</dbReference>
<keyword evidence="5 7" id="KW-0472">Membrane</keyword>
<dbReference type="InterPro" id="IPR020846">
    <property type="entry name" value="MFS_dom"/>
</dbReference>
<dbReference type="GO" id="GO:0016020">
    <property type="term" value="C:membrane"/>
    <property type="evidence" value="ECO:0007669"/>
    <property type="project" value="UniProtKB-SubCell"/>
</dbReference>
<evidence type="ECO:0000256" key="1">
    <source>
        <dbReference type="ARBA" id="ARBA00004141"/>
    </source>
</evidence>
<keyword evidence="3 7" id="KW-0812">Transmembrane</keyword>
<feature type="transmembrane region" description="Helical" evidence="7">
    <location>
        <begin position="346"/>
        <end position="364"/>
    </location>
</feature>
<comment type="caution">
    <text evidence="9">The sequence shown here is derived from an EMBL/GenBank/DDBJ whole genome shotgun (WGS) entry which is preliminary data.</text>
</comment>
<dbReference type="InterPro" id="IPR036259">
    <property type="entry name" value="MFS_trans_sf"/>
</dbReference>
<dbReference type="Proteomes" id="UP000287166">
    <property type="component" value="Unassembled WGS sequence"/>
</dbReference>
<dbReference type="EMBL" id="BFAD01000018">
    <property type="protein sequence ID" value="GBE89981.1"/>
    <property type="molecule type" value="Genomic_DNA"/>
</dbReference>
<dbReference type="GO" id="GO:0022857">
    <property type="term" value="F:transmembrane transporter activity"/>
    <property type="evidence" value="ECO:0007669"/>
    <property type="project" value="InterPro"/>
</dbReference>
<dbReference type="InParanoid" id="A0A401H6G7"/>
<feature type="region of interest" description="Disordered" evidence="6">
    <location>
        <begin position="518"/>
        <end position="538"/>
    </location>
</feature>